<evidence type="ECO:0000313" key="3">
    <source>
        <dbReference type="Proteomes" id="UP000005947"/>
    </source>
</evidence>
<dbReference type="EMBL" id="ACGK02000001">
    <property type="protein sequence ID" value="EGF23660.1"/>
    <property type="molecule type" value="Genomic_DNA"/>
</dbReference>
<feature type="chain" id="PRO_5003275948" evidence="1">
    <location>
        <begin position="29"/>
        <end position="49"/>
    </location>
</feature>
<reference evidence="2 3" key="1">
    <citation type="submission" date="2011-02" db="EMBL/GenBank/DDBJ databases">
        <authorList>
            <person name="Muzny D."/>
            <person name="Qin X."/>
            <person name="Buhay C."/>
            <person name="Dugan-Rocha S."/>
            <person name="Ding Y."/>
            <person name="Chen G."/>
            <person name="Hawes A."/>
            <person name="Holder M."/>
            <person name="Jhangiani S."/>
            <person name="Johnson A."/>
            <person name="Khan Z."/>
            <person name="Li Z."/>
            <person name="Liu W."/>
            <person name="Liu X."/>
            <person name="Perez L."/>
            <person name="Shen H."/>
            <person name="Wang Q."/>
            <person name="Watt J."/>
            <person name="Xi L."/>
            <person name="Xin Y."/>
            <person name="Zhou J."/>
            <person name="Deng J."/>
            <person name="Jiang H."/>
            <person name="Liu Y."/>
            <person name="Qu J."/>
            <person name="Song X.-Z."/>
            <person name="Zhang L."/>
            <person name="Villasana D."/>
            <person name="Johnson A."/>
            <person name="Liu J."/>
            <person name="Liyanage D."/>
            <person name="Lorensuhewa L."/>
            <person name="Robinson T."/>
            <person name="Song A."/>
            <person name="Song B.-B."/>
            <person name="Dinh H."/>
            <person name="Thornton R."/>
            <person name="Coyle M."/>
            <person name="Francisco L."/>
            <person name="Jackson L."/>
            <person name="Javaid M."/>
            <person name="Korchina V."/>
            <person name="Kovar C."/>
            <person name="Mata R."/>
            <person name="Mathew T."/>
            <person name="Ngo R."/>
            <person name="Nguyen L."/>
            <person name="Nguyen N."/>
            <person name="Okwuonu G."/>
            <person name="Ongeri F."/>
            <person name="Pham C."/>
            <person name="Simmons D."/>
            <person name="Wilczek-Boney K."/>
            <person name="Hale W."/>
            <person name="Jakkamsetti A."/>
            <person name="Pham P."/>
            <person name="Ruth R."/>
            <person name="San Lucas F."/>
            <person name="Warren J."/>
            <person name="Zhang J."/>
            <person name="Zhao Z."/>
            <person name="Zhou C."/>
            <person name="Zhu D."/>
            <person name="Lee S."/>
            <person name="Bess C."/>
            <person name="Blankenburg K."/>
            <person name="Forbes L."/>
            <person name="Fu Q."/>
            <person name="Gubbala S."/>
            <person name="Hirani K."/>
            <person name="Jayaseelan J.C."/>
            <person name="Lara F."/>
            <person name="Munidasa M."/>
            <person name="Palculict T."/>
            <person name="Patil S."/>
            <person name="Pu L.-L."/>
            <person name="Saada N."/>
            <person name="Tang L."/>
            <person name="Weissenberger G."/>
            <person name="Zhu Y."/>
            <person name="Hemphill L."/>
            <person name="Shang Y."/>
            <person name="Youmans B."/>
            <person name="Ayvaz T."/>
            <person name="Ross M."/>
            <person name="Santibanez J."/>
            <person name="Aqrawi P."/>
            <person name="Gross S."/>
            <person name="Joshi V."/>
            <person name="Fowler G."/>
            <person name="Nazareth L."/>
            <person name="Reid J."/>
            <person name="Worley K."/>
            <person name="Petrosino J."/>
            <person name="Highlander S."/>
            <person name="Gibbs R."/>
        </authorList>
    </citation>
    <scope>NUCLEOTIDE SEQUENCE [LARGE SCALE GENOMIC DNA]</scope>
    <source>
        <strain evidence="2 3">DSM 15829</strain>
    </source>
</reference>
<evidence type="ECO:0000313" key="2">
    <source>
        <dbReference type="EMBL" id="EGF23660.1"/>
    </source>
</evidence>
<dbReference type="AlphaFoldDB" id="F1T4L6"/>
<feature type="signal peptide" evidence="1">
    <location>
        <begin position="1"/>
        <end position="28"/>
    </location>
</feature>
<keyword evidence="1" id="KW-0732">Signal</keyword>
<keyword evidence="3" id="KW-1185">Reference proteome</keyword>
<organism evidence="2 3">
    <name type="scientific">Fannyhessea vaginae DSM 15829</name>
    <dbReference type="NCBI Taxonomy" id="525256"/>
    <lineage>
        <taxon>Bacteria</taxon>
        <taxon>Bacillati</taxon>
        <taxon>Actinomycetota</taxon>
        <taxon>Coriobacteriia</taxon>
        <taxon>Coriobacteriales</taxon>
        <taxon>Atopobiaceae</taxon>
        <taxon>Fannyhessea</taxon>
    </lineage>
</organism>
<comment type="caution">
    <text evidence="2">The sequence shown here is derived from an EMBL/GenBank/DDBJ whole genome shotgun (WGS) entry which is preliminary data.</text>
</comment>
<gene>
    <name evidence="2" type="ORF">HMPREF0091_10607</name>
</gene>
<dbReference type="Proteomes" id="UP000005947">
    <property type="component" value="Unassembled WGS sequence"/>
</dbReference>
<accession>F1T4L6</accession>
<protein>
    <submittedName>
        <fullName evidence="2">Uncharacterized protein</fullName>
    </submittedName>
</protein>
<proteinExistence type="predicted"/>
<name>F1T4L6_9ACTN</name>
<sequence>MNLVLQKSCVIAAITCGLCIAPSTLALATETTPPSRYLSKNCVVKNKIQ</sequence>
<evidence type="ECO:0000256" key="1">
    <source>
        <dbReference type="SAM" id="SignalP"/>
    </source>
</evidence>